<accession>A0A654U7P8</accession>
<evidence type="ECO:0000313" key="1">
    <source>
        <dbReference type="EMBL" id="CFS18424.1"/>
    </source>
</evidence>
<sequence length="56" mass="6367">MLGHPEFLNRFIECHEILFQQDLSGIGVDELFDRGHIGGSRAPDHRPAIPWTFGHV</sequence>
<organism evidence="1 2">
    <name type="scientific">Mycobacterium tuberculosis</name>
    <dbReference type="NCBI Taxonomy" id="1773"/>
    <lineage>
        <taxon>Bacteria</taxon>
        <taxon>Bacillati</taxon>
        <taxon>Actinomycetota</taxon>
        <taxon>Actinomycetes</taxon>
        <taxon>Mycobacteriales</taxon>
        <taxon>Mycobacteriaceae</taxon>
        <taxon>Mycobacterium</taxon>
        <taxon>Mycobacterium tuberculosis complex</taxon>
    </lineage>
</organism>
<evidence type="ECO:0000313" key="2">
    <source>
        <dbReference type="Proteomes" id="UP000046680"/>
    </source>
</evidence>
<proteinExistence type="predicted"/>
<dbReference type="Proteomes" id="UP000046680">
    <property type="component" value="Unassembled WGS sequence"/>
</dbReference>
<name>A0A654U7P8_MYCTX</name>
<dbReference type="AlphaFoldDB" id="A0A654U7P8"/>
<reference evidence="1 2" key="1">
    <citation type="submission" date="2015-03" db="EMBL/GenBank/DDBJ databases">
        <authorList>
            <consortium name="Pathogen Informatics"/>
        </authorList>
    </citation>
    <scope>NUCLEOTIDE SEQUENCE [LARGE SCALE GENOMIC DNA]</scope>
    <source>
        <strain evidence="1 2">C09601061</strain>
    </source>
</reference>
<dbReference type="EMBL" id="CGCX01003079">
    <property type="protein sequence ID" value="CFS18424.1"/>
    <property type="molecule type" value="Genomic_DNA"/>
</dbReference>
<protein>
    <submittedName>
        <fullName evidence="1">Uncharacterized protein</fullName>
    </submittedName>
</protein>
<gene>
    <name evidence="1" type="ORF">ERS007657_04443</name>
</gene>